<protein>
    <submittedName>
        <fullName evidence="2">Uncharacterized protein</fullName>
    </submittedName>
</protein>
<dbReference type="EMBL" id="AMZH03000476">
    <property type="protein sequence ID" value="RRT83533.1"/>
    <property type="molecule type" value="Genomic_DNA"/>
</dbReference>
<dbReference type="AlphaFoldDB" id="A0A427B4Y2"/>
<name>A0A427B4Y2_ENSVE</name>
<feature type="region of interest" description="Disordered" evidence="1">
    <location>
        <begin position="1"/>
        <end position="52"/>
    </location>
</feature>
<proteinExistence type="predicted"/>
<feature type="compositionally biased region" description="Basic residues" evidence="1">
    <location>
        <begin position="23"/>
        <end position="36"/>
    </location>
</feature>
<feature type="compositionally biased region" description="Basic and acidic residues" evidence="1">
    <location>
        <begin position="37"/>
        <end position="52"/>
    </location>
</feature>
<dbReference type="Proteomes" id="UP000287651">
    <property type="component" value="Unassembled WGS sequence"/>
</dbReference>
<evidence type="ECO:0000313" key="2">
    <source>
        <dbReference type="EMBL" id="RRT83533.1"/>
    </source>
</evidence>
<reference evidence="2 3" key="1">
    <citation type="journal article" date="2014" name="Agronomy (Basel)">
        <title>A Draft Genome Sequence for Ensete ventricosum, the Drought-Tolerant Tree Against Hunger.</title>
        <authorList>
            <person name="Harrison J."/>
            <person name="Moore K.A."/>
            <person name="Paszkiewicz K."/>
            <person name="Jones T."/>
            <person name="Grant M."/>
            <person name="Ambacheew D."/>
            <person name="Muzemil S."/>
            <person name="Studholme D.J."/>
        </authorList>
    </citation>
    <scope>NUCLEOTIDE SEQUENCE [LARGE SCALE GENOMIC DNA]</scope>
</reference>
<gene>
    <name evidence="2" type="ORF">B296_00017410</name>
</gene>
<organism evidence="2 3">
    <name type="scientific">Ensete ventricosum</name>
    <name type="common">Abyssinian banana</name>
    <name type="synonym">Musa ensete</name>
    <dbReference type="NCBI Taxonomy" id="4639"/>
    <lineage>
        <taxon>Eukaryota</taxon>
        <taxon>Viridiplantae</taxon>
        <taxon>Streptophyta</taxon>
        <taxon>Embryophyta</taxon>
        <taxon>Tracheophyta</taxon>
        <taxon>Spermatophyta</taxon>
        <taxon>Magnoliopsida</taxon>
        <taxon>Liliopsida</taxon>
        <taxon>Zingiberales</taxon>
        <taxon>Musaceae</taxon>
        <taxon>Ensete</taxon>
    </lineage>
</organism>
<evidence type="ECO:0000313" key="3">
    <source>
        <dbReference type="Proteomes" id="UP000287651"/>
    </source>
</evidence>
<comment type="caution">
    <text evidence="2">The sequence shown here is derived from an EMBL/GenBank/DDBJ whole genome shotgun (WGS) entry which is preliminary data.</text>
</comment>
<evidence type="ECO:0000256" key="1">
    <source>
        <dbReference type="SAM" id="MobiDB-lite"/>
    </source>
</evidence>
<sequence>MAPGRGSAVAMGLLPLLLPPRPQRGRRGRHLRRGRQPRLDLQHRRVAQREAL</sequence>
<accession>A0A427B4Y2</accession>